<dbReference type="Proteomes" id="UP000609651">
    <property type="component" value="Unassembled WGS sequence"/>
</dbReference>
<feature type="region of interest" description="Disordered" evidence="1">
    <location>
        <begin position="1"/>
        <end position="63"/>
    </location>
</feature>
<protein>
    <recommendedName>
        <fullName evidence="2">AAA+ ATPase domain-containing protein</fullName>
    </recommendedName>
</protein>
<gene>
    <name evidence="3" type="ORF">LzC2_15680</name>
</gene>
<dbReference type="PANTHER" id="PTHR42759">
    <property type="entry name" value="MOXR FAMILY PROTEIN"/>
    <property type="match status" value="1"/>
</dbReference>
<evidence type="ECO:0000259" key="2">
    <source>
        <dbReference type="SMART" id="SM00382"/>
    </source>
</evidence>
<dbReference type="PANTHER" id="PTHR42759:SF1">
    <property type="entry name" value="MAGNESIUM-CHELATASE SUBUNIT CHLD"/>
    <property type="match status" value="1"/>
</dbReference>
<sequence length="382" mass="39823">MTDAPDPHGSSTDSPAAGEPIVFSPADEPVRPDPPPAAVAAPTGEAVPGDDATAPHPSVAEAGAESVGAKFDASVAEISKAVVGQPDLVEGVLIALVAGGHVLIEGPPGLGKTLLVTTLAHVAGCDSGRVQFTPDLMPADVTGHSVYDLQQKAFTFVPGPVFTNLLLADEINRAPAKTQAALLEAMQERQVTVDGETRHLPDPFLVLATQNPLEQEGTYPLPEAQLDRFLFKLLADYPDAQGERSILDLYVNGTDPRDPIGLGVERILDAAGVRSLRDAASQVIVEPAVTDYITQLVRRTRSWPGVEVGASPRAGVSLVLAGRAAAACRGRDFVIPDDIKDLAPAVLRHRVRPAPDAELEGVTADALIAAILDAVEAPKGRA</sequence>
<evidence type="ECO:0000256" key="1">
    <source>
        <dbReference type="SAM" id="MobiDB-lite"/>
    </source>
</evidence>
<evidence type="ECO:0000313" key="4">
    <source>
        <dbReference type="Proteomes" id="UP000609651"/>
    </source>
</evidence>
<dbReference type="InterPro" id="IPR050764">
    <property type="entry name" value="CbbQ/NirQ/NorQ/GpvN"/>
</dbReference>
<keyword evidence="4" id="KW-1185">Reference proteome</keyword>
<dbReference type="InterPro" id="IPR003593">
    <property type="entry name" value="AAA+_ATPase"/>
</dbReference>
<dbReference type="CDD" id="cd00009">
    <property type="entry name" value="AAA"/>
    <property type="match status" value="1"/>
</dbReference>
<dbReference type="Gene3D" id="1.10.8.80">
    <property type="entry name" value="Magnesium chelatase subunit I, C-Terminal domain"/>
    <property type="match status" value="1"/>
</dbReference>
<dbReference type="EMBL" id="WTPX01000039">
    <property type="protein sequence ID" value="NNJ25498.1"/>
    <property type="molecule type" value="Genomic_DNA"/>
</dbReference>
<dbReference type="SMART" id="SM00382">
    <property type="entry name" value="AAA"/>
    <property type="match status" value="1"/>
</dbReference>
<dbReference type="Pfam" id="PF07726">
    <property type="entry name" value="AAA_3"/>
    <property type="match status" value="1"/>
</dbReference>
<organism evidence="3 4">
    <name type="scientific">Alienimonas chondri</name>
    <dbReference type="NCBI Taxonomy" id="2681879"/>
    <lineage>
        <taxon>Bacteria</taxon>
        <taxon>Pseudomonadati</taxon>
        <taxon>Planctomycetota</taxon>
        <taxon>Planctomycetia</taxon>
        <taxon>Planctomycetales</taxon>
        <taxon>Planctomycetaceae</taxon>
        <taxon>Alienimonas</taxon>
    </lineage>
</organism>
<reference evidence="3 4" key="1">
    <citation type="journal article" date="2020" name="Syst. Appl. Microbiol.">
        <title>Alienimonas chondri sp. nov., a novel planctomycete isolated from the biofilm of the red alga Chondrus crispus.</title>
        <authorList>
            <person name="Vitorino I."/>
            <person name="Albuquerque L."/>
            <person name="Wiegand S."/>
            <person name="Kallscheuer N."/>
            <person name="da Costa M.S."/>
            <person name="Lobo-da-Cunha A."/>
            <person name="Jogler C."/>
            <person name="Lage O.M."/>
        </authorList>
    </citation>
    <scope>NUCLEOTIDE SEQUENCE [LARGE SCALE GENOMIC DNA]</scope>
    <source>
        <strain evidence="3 4">LzC2</strain>
    </source>
</reference>
<dbReference type="InterPro" id="IPR041628">
    <property type="entry name" value="ChlI/MoxR_AAA_lid"/>
</dbReference>
<dbReference type="InterPro" id="IPR027417">
    <property type="entry name" value="P-loop_NTPase"/>
</dbReference>
<proteinExistence type="predicted"/>
<feature type="compositionally biased region" description="Low complexity" evidence="1">
    <location>
        <begin position="38"/>
        <end position="49"/>
    </location>
</feature>
<feature type="domain" description="AAA+ ATPase" evidence="2">
    <location>
        <begin position="98"/>
        <end position="239"/>
    </location>
</feature>
<name>A0ABX1VBP0_9PLAN</name>
<evidence type="ECO:0000313" key="3">
    <source>
        <dbReference type="EMBL" id="NNJ25498.1"/>
    </source>
</evidence>
<dbReference type="Gene3D" id="3.40.50.300">
    <property type="entry name" value="P-loop containing nucleotide triphosphate hydrolases"/>
    <property type="match status" value="1"/>
</dbReference>
<dbReference type="Pfam" id="PF17863">
    <property type="entry name" value="AAA_lid_2"/>
    <property type="match status" value="1"/>
</dbReference>
<dbReference type="SUPFAM" id="SSF52540">
    <property type="entry name" value="P-loop containing nucleoside triphosphate hydrolases"/>
    <property type="match status" value="1"/>
</dbReference>
<dbReference type="InterPro" id="IPR011703">
    <property type="entry name" value="ATPase_AAA-3"/>
</dbReference>
<dbReference type="PIRSF" id="PIRSF002849">
    <property type="entry name" value="AAA_ATPase_chaperone_MoxR_prd"/>
    <property type="match status" value="1"/>
</dbReference>
<comment type="caution">
    <text evidence="3">The sequence shown here is derived from an EMBL/GenBank/DDBJ whole genome shotgun (WGS) entry which is preliminary data.</text>
</comment>
<accession>A0ABX1VBP0</accession>